<comment type="similarity">
    <text evidence="1">Belongs to the peptidase S12 family.</text>
</comment>
<dbReference type="InterPro" id="IPR001466">
    <property type="entry name" value="Beta-lactam-related"/>
</dbReference>
<proteinExistence type="inferred from homology"/>
<organism evidence="4 5">
    <name type="scientific">Beauveria brongniartii RCEF 3172</name>
    <dbReference type="NCBI Taxonomy" id="1081107"/>
    <lineage>
        <taxon>Eukaryota</taxon>
        <taxon>Fungi</taxon>
        <taxon>Dikarya</taxon>
        <taxon>Ascomycota</taxon>
        <taxon>Pezizomycotina</taxon>
        <taxon>Sordariomycetes</taxon>
        <taxon>Hypocreomycetidae</taxon>
        <taxon>Hypocreales</taxon>
        <taxon>Cordycipitaceae</taxon>
        <taxon>Beauveria</taxon>
        <taxon>Beauveria brongniartii</taxon>
    </lineage>
</organism>
<keyword evidence="5" id="KW-1185">Reference proteome</keyword>
<dbReference type="OrthoDB" id="10250282at2759"/>
<dbReference type="Proteomes" id="UP000076863">
    <property type="component" value="Unassembled WGS sequence"/>
</dbReference>
<reference evidence="4 5" key="1">
    <citation type="journal article" date="2016" name="Genome Biol. Evol.">
        <title>Divergent and convergent evolution of fungal pathogenicity.</title>
        <authorList>
            <person name="Shang Y."/>
            <person name="Xiao G."/>
            <person name="Zheng P."/>
            <person name="Cen K."/>
            <person name="Zhan S."/>
            <person name="Wang C."/>
        </authorList>
    </citation>
    <scope>NUCLEOTIDE SEQUENCE [LARGE SCALE GENOMIC DNA]</scope>
    <source>
        <strain evidence="4 5">RCEF 3172</strain>
    </source>
</reference>
<dbReference type="PANTHER" id="PTHR46825:SF9">
    <property type="entry name" value="BETA-LACTAMASE-RELATED DOMAIN-CONTAINING PROTEIN"/>
    <property type="match status" value="1"/>
</dbReference>
<feature type="region of interest" description="Disordered" evidence="2">
    <location>
        <begin position="125"/>
        <end position="148"/>
    </location>
</feature>
<dbReference type="Gene3D" id="3.40.710.10">
    <property type="entry name" value="DD-peptidase/beta-lactamase superfamily"/>
    <property type="match status" value="1"/>
</dbReference>
<accession>A0A167BWJ3</accession>
<dbReference type="InterPro" id="IPR050491">
    <property type="entry name" value="AmpC-like"/>
</dbReference>
<dbReference type="Pfam" id="PF00144">
    <property type="entry name" value="Beta-lactamase"/>
    <property type="match status" value="1"/>
</dbReference>
<dbReference type="SUPFAM" id="SSF56601">
    <property type="entry name" value="beta-lactamase/transpeptidase-like"/>
    <property type="match status" value="1"/>
</dbReference>
<gene>
    <name evidence="4" type="ORF">BBO_06083</name>
</gene>
<dbReference type="InterPro" id="IPR012338">
    <property type="entry name" value="Beta-lactam/transpept-like"/>
</dbReference>
<dbReference type="EMBL" id="AZHA01000019">
    <property type="protein sequence ID" value="OAA40499.1"/>
    <property type="molecule type" value="Genomic_DNA"/>
</dbReference>
<dbReference type="PANTHER" id="PTHR46825">
    <property type="entry name" value="D-ALANYL-D-ALANINE-CARBOXYPEPTIDASE/ENDOPEPTIDASE AMPH"/>
    <property type="match status" value="1"/>
</dbReference>
<evidence type="ECO:0000259" key="3">
    <source>
        <dbReference type="Pfam" id="PF00144"/>
    </source>
</evidence>
<evidence type="ECO:0000313" key="4">
    <source>
        <dbReference type="EMBL" id="OAA40499.1"/>
    </source>
</evidence>
<evidence type="ECO:0000256" key="1">
    <source>
        <dbReference type="ARBA" id="ARBA00038215"/>
    </source>
</evidence>
<feature type="domain" description="Beta-lactamase-related" evidence="3">
    <location>
        <begin position="2"/>
        <end position="207"/>
    </location>
</feature>
<dbReference type="AlphaFoldDB" id="A0A167BWJ3"/>
<name>A0A167BWJ3_9HYPO</name>
<comment type="caution">
    <text evidence="4">The sequence shown here is derived from an EMBL/GenBank/DDBJ whole genome shotgun (WGS) entry which is preliminary data.</text>
</comment>
<evidence type="ECO:0000313" key="5">
    <source>
        <dbReference type="Proteomes" id="UP000076863"/>
    </source>
</evidence>
<feature type="compositionally biased region" description="Polar residues" evidence="2">
    <location>
        <begin position="139"/>
        <end position="148"/>
    </location>
</feature>
<protein>
    <submittedName>
        <fullName evidence="4">Beta-lactamase/transpeptidase-like protein</fullName>
    </submittedName>
</protein>
<evidence type="ECO:0000256" key="2">
    <source>
        <dbReference type="SAM" id="MobiDB-lite"/>
    </source>
</evidence>
<sequence length="225" mass="24665">MSFINGLKPASSLRSLYSYTNWNFAALGEIFERLAGMSYGSFIDERTIVPLNMSRTLASHAKVDDDNLAVPHAILDDISAYELPLPKSEDSTIMAAAQGIYSTGNDLLKYPQALTEAYHSQLQSTDAYPRSSPLRDVVKQSSAHTSRGSPSLLQKAYCLGMHRHQLPNQLDRLGCNTMFVEKIPLLAPGGDVRLLLSHGGSLAGYTAFSHYCRRLTAPLSFLSIP</sequence>